<reference evidence="2 3" key="1">
    <citation type="submission" date="2019-12" db="EMBL/GenBank/DDBJ databases">
        <title>Genomic-based taxomic classification of the family Erythrobacteraceae.</title>
        <authorList>
            <person name="Xu L."/>
        </authorList>
    </citation>
    <scope>NUCLEOTIDE SEQUENCE [LARGE SCALE GENOMIC DNA]</scope>
    <source>
        <strain evidence="2 3">S36</strain>
    </source>
</reference>
<dbReference type="InterPro" id="IPR050765">
    <property type="entry name" value="Riboflavin_Biosynth_HTPR"/>
</dbReference>
<dbReference type="PANTHER" id="PTHR38011">
    <property type="entry name" value="DIHYDROFOLATE REDUCTASE FAMILY PROTEIN (AFU_ORTHOLOGUE AFUA_8G06820)"/>
    <property type="match status" value="1"/>
</dbReference>
<dbReference type="OrthoDB" id="7342392at2"/>
<sequence>MPRRIIGGAFVSMDGVMQAPGGPEEDPTGDFPYGGWLTTMFDEALGHQVDTLFNGEFELLLGRRTYDIFTAHWPFMPDEDPLANKLNRIRKHVLTSCEKPFSWQGSSRVADMEALAALKAEDGPDLVIQGSTTLYPQLLQHGLLDRLVLMVAPIVLGTGKRLFGGGTPGRTFRMVESRISSTGIIMTTYEPVGVPEIGSFAMDEPSERELNRRARIARGEW</sequence>
<keyword evidence="3" id="KW-1185">Reference proteome</keyword>
<dbReference type="PANTHER" id="PTHR38011:SF2">
    <property type="entry name" value="BIFUNCTIONAL DEAMINASE-REDUCTASE DOMAIN PROTEIN"/>
    <property type="match status" value="1"/>
</dbReference>
<dbReference type="AlphaFoldDB" id="A0A6I4TT46"/>
<protein>
    <submittedName>
        <fullName evidence="2">Dihydrofolate reductase</fullName>
    </submittedName>
</protein>
<dbReference type="Pfam" id="PF01872">
    <property type="entry name" value="RibD_C"/>
    <property type="match status" value="1"/>
</dbReference>
<dbReference type="GO" id="GO:0009231">
    <property type="term" value="P:riboflavin biosynthetic process"/>
    <property type="evidence" value="ECO:0007669"/>
    <property type="project" value="InterPro"/>
</dbReference>
<proteinExistence type="predicted"/>
<evidence type="ECO:0000313" key="3">
    <source>
        <dbReference type="Proteomes" id="UP000469430"/>
    </source>
</evidence>
<dbReference type="InterPro" id="IPR002734">
    <property type="entry name" value="RibDG_C"/>
</dbReference>
<evidence type="ECO:0000313" key="2">
    <source>
        <dbReference type="EMBL" id="MXO99335.1"/>
    </source>
</evidence>
<name>A0A6I4TT46_9SPHN</name>
<organism evidence="2 3">
    <name type="scientific">Croceibacterium xixiisoli</name>
    <dbReference type="NCBI Taxonomy" id="1476466"/>
    <lineage>
        <taxon>Bacteria</taxon>
        <taxon>Pseudomonadati</taxon>
        <taxon>Pseudomonadota</taxon>
        <taxon>Alphaproteobacteria</taxon>
        <taxon>Sphingomonadales</taxon>
        <taxon>Erythrobacteraceae</taxon>
        <taxon>Croceibacterium</taxon>
    </lineage>
</organism>
<accession>A0A6I4TT46</accession>
<comment type="caution">
    <text evidence="2">The sequence shown here is derived from an EMBL/GenBank/DDBJ whole genome shotgun (WGS) entry which is preliminary data.</text>
</comment>
<dbReference type="Gene3D" id="3.40.430.10">
    <property type="entry name" value="Dihydrofolate Reductase, subunit A"/>
    <property type="match status" value="1"/>
</dbReference>
<feature type="domain" description="Bacterial bifunctional deaminase-reductase C-terminal" evidence="1">
    <location>
        <begin position="6"/>
        <end position="184"/>
    </location>
</feature>
<dbReference type="RefSeq" id="WP_161391063.1">
    <property type="nucleotide sequence ID" value="NZ_JBHSCP010000001.1"/>
</dbReference>
<dbReference type="Proteomes" id="UP000469430">
    <property type="component" value="Unassembled WGS sequence"/>
</dbReference>
<dbReference type="InterPro" id="IPR024072">
    <property type="entry name" value="DHFR-like_dom_sf"/>
</dbReference>
<evidence type="ECO:0000259" key="1">
    <source>
        <dbReference type="Pfam" id="PF01872"/>
    </source>
</evidence>
<dbReference type="SUPFAM" id="SSF53597">
    <property type="entry name" value="Dihydrofolate reductase-like"/>
    <property type="match status" value="1"/>
</dbReference>
<dbReference type="EMBL" id="WTYJ01000002">
    <property type="protein sequence ID" value="MXO99335.1"/>
    <property type="molecule type" value="Genomic_DNA"/>
</dbReference>
<gene>
    <name evidence="2" type="ORF">GRI97_10070</name>
</gene>
<dbReference type="GO" id="GO:0008703">
    <property type="term" value="F:5-amino-6-(5-phosphoribosylamino)uracil reductase activity"/>
    <property type="evidence" value="ECO:0007669"/>
    <property type="project" value="InterPro"/>
</dbReference>